<dbReference type="OrthoDB" id="292792at2"/>
<feature type="region of interest" description="Disordered" evidence="1">
    <location>
        <begin position="1"/>
        <end position="51"/>
    </location>
</feature>
<evidence type="ECO:0000313" key="3">
    <source>
        <dbReference type="EMBL" id="TGE14019.1"/>
    </source>
</evidence>
<dbReference type="InterPro" id="IPR025295">
    <property type="entry name" value="eCIS_core_dom"/>
</dbReference>
<sequence length="445" mass="48377">MKTLAPRPKRPTETAGARAAAQADQRGIAIDQQQQQEAIAGSLRQQNQPFPARLAAPRRNTTGLPDKLKAGVEHLSGHSLDDVQVHYNSAQPAQLQALAYAQGTDIHLGPGQEQHLPHEAWHIAQQKQGRVQATMQLKGAAINDDAGLETEADIMGQRAAQVSPIRVAPEEEELAPIASLVAPKLQKKAATQPQPQQHKSTRPGSRVLQKYGVIQRGGGRSKEAETTVLEEIASPKRGLSLYYTKGAHHHVEAWADKKQIAVVDIETHGDNTILHTHSDESGGMGNVLVGIAIKAIAQHHCSGDGSVILPMGGGAVVKLMASKLSKVFGDLETHKQAELAKQRRVTKDKTEKQAKPQDPDMFDARFLEEHMLHNNAILAGPYADQITFEPKISADMTPERMTGLASTPDAFLEDPYYLMLKKGISKVTVTIPNQLFVQFANQIDT</sequence>
<comment type="caution">
    <text evidence="3">The sequence shown here is derived from an EMBL/GenBank/DDBJ whole genome shotgun (WGS) entry which is preliminary data.</text>
</comment>
<keyword evidence="4" id="KW-1185">Reference proteome</keyword>
<evidence type="ECO:0000313" key="4">
    <source>
        <dbReference type="Proteomes" id="UP000297739"/>
    </source>
</evidence>
<dbReference type="EMBL" id="SRLD01000044">
    <property type="protein sequence ID" value="TGE14019.1"/>
    <property type="molecule type" value="Genomic_DNA"/>
</dbReference>
<feature type="domain" description="eCIS core" evidence="2">
    <location>
        <begin position="64"/>
        <end position="129"/>
    </location>
</feature>
<dbReference type="Pfam" id="PF13699">
    <property type="entry name" value="eCIS_core"/>
    <property type="match status" value="1"/>
</dbReference>
<evidence type="ECO:0000259" key="2">
    <source>
        <dbReference type="Pfam" id="PF13699"/>
    </source>
</evidence>
<dbReference type="Proteomes" id="UP000297739">
    <property type="component" value="Unassembled WGS sequence"/>
</dbReference>
<feature type="region of interest" description="Disordered" evidence="1">
    <location>
        <begin position="186"/>
        <end position="206"/>
    </location>
</feature>
<feature type="compositionally biased region" description="Low complexity" evidence="1">
    <location>
        <begin position="186"/>
        <end position="197"/>
    </location>
</feature>
<organism evidence="3 4">
    <name type="scientific">Hymenobacter elongatus</name>
    <dbReference type="NCBI Taxonomy" id="877208"/>
    <lineage>
        <taxon>Bacteria</taxon>
        <taxon>Pseudomonadati</taxon>
        <taxon>Bacteroidota</taxon>
        <taxon>Cytophagia</taxon>
        <taxon>Cytophagales</taxon>
        <taxon>Hymenobacteraceae</taxon>
        <taxon>Hymenobacter</taxon>
    </lineage>
</organism>
<proteinExistence type="predicted"/>
<evidence type="ECO:0000256" key="1">
    <source>
        <dbReference type="SAM" id="MobiDB-lite"/>
    </source>
</evidence>
<feature type="compositionally biased region" description="Low complexity" evidence="1">
    <location>
        <begin position="13"/>
        <end position="40"/>
    </location>
</feature>
<name>A0A4Z0PFY5_9BACT</name>
<accession>A0A4Z0PFY5</accession>
<gene>
    <name evidence="3" type="ORF">E5J99_17950</name>
</gene>
<dbReference type="AlphaFoldDB" id="A0A4Z0PFY5"/>
<reference evidence="3 4" key="1">
    <citation type="submission" date="2019-04" db="EMBL/GenBank/DDBJ databases">
        <authorList>
            <person name="Feng G."/>
            <person name="Zhang J."/>
            <person name="Zhu H."/>
        </authorList>
    </citation>
    <scope>NUCLEOTIDE SEQUENCE [LARGE SCALE GENOMIC DNA]</scope>
    <source>
        <strain evidence="3 4">JCM 17223</strain>
    </source>
</reference>
<protein>
    <submittedName>
        <fullName evidence="3">DUF4157 domain-containing protein</fullName>
    </submittedName>
</protein>